<feature type="region of interest" description="Disordered" evidence="1">
    <location>
        <begin position="406"/>
        <end position="448"/>
    </location>
</feature>
<evidence type="ECO:0000313" key="3">
    <source>
        <dbReference type="Proteomes" id="UP000318571"/>
    </source>
</evidence>
<evidence type="ECO:0000313" key="2">
    <source>
        <dbReference type="EMBL" id="TRY72637.1"/>
    </source>
</evidence>
<organism evidence="2 3">
    <name type="scientific">Tigriopus californicus</name>
    <name type="common">Marine copepod</name>
    <dbReference type="NCBI Taxonomy" id="6832"/>
    <lineage>
        <taxon>Eukaryota</taxon>
        <taxon>Metazoa</taxon>
        <taxon>Ecdysozoa</taxon>
        <taxon>Arthropoda</taxon>
        <taxon>Crustacea</taxon>
        <taxon>Multicrustacea</taxon>
        <taxon>Hexanauplia</taxon>
        <taxon>Copepoda</taxon>
        <taxon>Harpacticoida</taxon>
        <taxon>Harpacticidae</taxon>
        <taxon>Tigriopus</taxon>
    </lineage>
</organism>
<comment type="caution">
    <text evidence="2">The sequence shown here is derived from an EMBL/GenBank/DDBJ whole genome shotgun (WGS) entry which is preliminary data.</text>
</comment>
<feature type="region of interest" description="Disordered" evidence="1">
    <location>
        <begin position="345"/>
        <end position="364"/>
    </location>
</feature>
<proteinExistence type="predicted"/>
<protein>
    <submittedName>
        <fullName evidence="2">Uncharacterized protein</fullName>
    </submittedName>
</protein>
<dbReference type="Proteomes" id="UP000318571">
    <property type="component" value="Chromosome 7"/>
</dbReference>
<dbReference type="AlphaFoldDB" id="A0A553P4M1"/>
<evidence type="ECO:0000256" key="1">
    <source>
        <dbReference type="SAM" id="MobiDB-lite"/>
    </source>
</evidence>
<accession>A0A553P4M1</accession>
<gene>
    <name evidence="2" type="ORF">TCAL_09612</name>
</gene>
<keyword evidence="3" id="KW-1185">Reference proteome</keyword>
<reference evidence="2 3" key="1">
    <citation type="journal article" date="2018" name="Nat. Ecol. Evol.">
        <title>Genomic signatures of mitonuclear coevolution across populations of Tigriopus californicus.</title>
        <authorList>
            <person name="Barreto F.S."/>
            <person name="Watson E.T."/>
            <person name="Lima T.G."/>
            <person name="Willett C.S."/>
            <person name="Edmands S."/>
            <person name="Li W."/>
            <person name="Burton R.S."/>
        </authorList>
    </citation>
    <scope>NUCLEOTIDE SEQUENCE [LARGE SCALE GENOMIC DNA]</scope>
    <source>
        <strain evidence="2 3">San Diego</strain>
    </source>
</reference>
<feature type="compositionally biased region" description="Basic and acidic residues" evidence="1">
    <location>
        <begin position="426"/>
        <end position="436"/>
    </location>
</feature>
<dbReference type="EMBL" id="VCGU01000008">
    <property type="protein sequence ID" value="TRY72637.1"/>
    <property type="molecule type" value="Genomic_DNA"/>
</dbReference>
<sequence length="448" mass="50014">MNLVLQVFNTMGSGQNPVLGNNRRTAEKRIVLVDSSHPRESVRERFLPAYNSTTNFFTRGVFNAAMGVLVRIWRGTNRSDGPEPRIQQFQRHQNENIDHCKMENNDCVALVVALRYLQCRITGNVIDLGHLLDDNISDKCRQYLEEMAIKKEYKILAQNICTIRPQIGETSVALTLEYKINSSSPTITSEVIHVSPGGKIVDVEALDLKLEDTEQVKSWILSGTNLTPFDLFAVVVPFAVADANVDLEFHESVLDDNAEAYGFQGKAAILSAKQDFLGPQKGKGQAYKLGDFKLDEKEELMVSFRFQCLLPGQEAHGTEFVTLSGEKKVLKSKTSVDRTNYGVQKSYKREESDQTGGNVEDQHDRIGGSLRRSIQEIGLLSFGHFNIVNCGLGLFCFRVEKLGKGQGPRGGHHTSRNELGSVNAKTDIRRKNRSGDSGKATCHYRMNL</sequence>
<name>A0A553P4M1_TIGCA</name>